<reference evidence="1" key="1">
    <citation type="submission" date="2022-05" db="EMBL/GenBank/DDBJ databases">
        <authorList>
            <person name="Ruan C."/>
        </authorList>
    </citation>
    <scope>NUCLEOTIDE SEQUENCE</scope>
</reference>
<evidence type="ECO:0000313" key="1">
    <source>
        <dbReference type="EMBL" id="USL85072.1"/>
    </source>
</evidence>
<dbReference type="Proteomes" id="UP001057418">
    <property type="component" value="Segment"/>
</dbReference>
<evidence type="ECO:0000313" key="2">
    <source>
        <dbReference type="Proteomes" id="UP001057418"/>
    </source>
</evidence>
<protein>
    <submittedName>
        <fullName evidence="1">Uncharacterized protein</fullName>
    </submittedName>
</protein>
<proteinExistence type="predicted"/>
<name>A0A9E7SGC6_9CAUD</name>
<sequence>MSLIATARALDDPRFLWRVNAAAITVAAARVKETNSDAQVYAEYVLDNPMQQNLTLAALVACTPAVAAAIEVDAFNTVSTEAVPDTDILYVVGEVWATVAARHAERYKPRNAAATTTTAPA</sequence>
<organism evidence="1 2">
    <name type="scientific">Arthrobacter phage SWEP2</name>
    <dbReference type="NCBI Taxonomy" id="2945958"/>
    <lineage>
        <taxon>Viruses</taxon>
        <taxon>Duplodnaviria</taxon>
        <taxon>Heunggongvirae</taxon>
        <taxon>Uroviricota</taxon>
        <taxon>Caudoviricetes</taxon>
        <taxon>Casidaviridae</taxon>
        <taxon>Swepdovirus</taxon>
        <taxon>Swepdovirus SWEP2</taxon>
    </lineage>
</organism>
<accession>A0A9E7SGC6</accession>
<keyword evidence="2" id="KW-1185">Reference proteome</keyword>
<dbReference type="EMBL" id="ON528933">
    <property type="protein sequence ID" value="USL85072.1"/>
    <property type="molecule type" value="Genomic_DNA"/>
</dbReference>